<dbReference type="SUPFAM" id="SSF52540">
    <property type="entry name" value="P-loop containing nucleoside triphosphate hydrolases"/>
    <property type="match status" value="1"/>
</dbReference>
<keyword evidence="6 12" id="KW-0067">ATP-binding</keyword>
<sequence length="529" mass="60395">MPIVSLFLITIFEYGASSLLDFATVKLRLNIRGKLRPELIELCSNLDYPCIENDKTLDLISRVKTNPEEWVYKVFNDLISLTVLVMKVGLILGILAYNVWWAVLIIIAILIPFSKLSIISGRVNYEANRQVTKQQRKYLYFGKVLSSRDYVEERVLFQYGNRINEMWLDNYEIARKYQLKVEKKWFIRMKSSGFMTAGFCIIILFLLLAPTLNGVISIGLYVSFIGIIFELIDLLSWDLTNKIDAMTQSKEAVKDLNSFLELERIEGANIKSTAPLKFESLAFRNVKFKYPNGSCNVLQDVTFEMKAGKHYAFVGENGSGKTTIIKLIIGLYRGYEGEILLNGKSLKDYKLADINATFSNVFQDFAKYSMSIRDNIEIGDINAVETMTDEKLHQIVEDINLKEQIEKLDKGLDTQLGKINESGLDISGGQWQKIAIARTMVSSAPVRILDEPTSALDPISESEVYHNFQRISKEYTTIFVTHRLASVKEADEIFVLEGGTIIERGSHKELIDKGEKYCKMYETQKGWYV</sequence>
<dbReference type="PANTHER" id="PTHR24221">
    <property type="entry name" value="ATP-BINDING CASSETTE SUB-FAMILY B"/>
    <property type="match status" value="1"/>
</dbReference>
<reference evidence="12" key="1">
    <citation type="submission" date="2020-08" db="EMBL/GenBank/DDBJ databases">
        <title>Genome public.</title>
        <authorList>
            <person name="Liu C."/>
            <person name="Sun Q."/>
        </authorList>
    </citation>
    <scope>NUCLEOTIDE SEQUENCE</scope>
    <source>
        <strain evidence="12">NSJ-32</strain>
    </source>
</reference>
<comment type="caution">
    <text evidence="12">The sequence shown here is derived from an EMBL/GenBank/DDBJ whole genome shotgun (WGS) entry which is preliminary data.</text>
</comment>
<dbReference type="InterPro" id="IPR011527">
    <property type="entry name" value="ABC1_TM_dom"/>
</dbReference>
<organism evidence="12 13">
    <name type="scientific">Bianquea renquensis</name>
    <dbReference type="NCBI Taxonomy" id="2763661"/>
    <lineage>
        <taxon>Bacteria</taxon>
        <taxon>Bacillati</taxon>
        <taxon>Bacillota</taxon>
        <taxon>Clostridia</taxon>
        <taxon>Eubacteriales</taxon>
        <taxon>Bianqueaceae</taxon>
        <taxon>Bianquea</taxon>
    </lineage>
</organism>
<keyword evidence="4 9" id="KW-0812">Transmembrane</keyword>
<evidence type="ECO:0000256" key="2">
    <source>
        <dbReference type="ARBA" id="ARBA00022448"/>
    </source>
</evidence>
<proteinExistence type="predicted"/>
<dbReference type="SMART" id="SM00382">
    <property type="entry name" value="AAA"/>
    <property type="match status" value="1"/>
</dbReference>
<evidence type="ECO:0000256" key="1">
    <source>
        <dbReference type="ARBA" id="ARBA00004651"/>
    </source>
</evidence>
<dbReference type="Gene3D" id="3.40.50.300">
    <property type="entry name" value="P-loop containing nucleotide triphosphate hydrolases"/>
    <property type="match status" value="1"/>
</dbReference>
<dbReference type="InterPro" id="IPR027417">
    <property type="entry name" value="P-loop_NTPase"/>
</dbReference>
<evidence type="ECO:0000256" key="3">
    <source>
        <dbReference type="ARBA" id="ARBA00022475"/>
    </source>
</evidence>
<evidence type="ECO:0000259" key="11">
    <source>
        <dbReference type="PROSITE" id="PS50929"/>
    </source>
</evidence>
<evidence type="ECO:0000256" key="7">
    <source>
        <dbReference type="ARBA" id="ARBA00022989"/>
    </source>
</evidence>
<dbReference type="PROSITE" id="PS50929">
    <property type="entry name" value="ABC_TM1F"/>
    <property type="match status" value="1"/>
</dbReference>
<evidence type="ECO:0000313" key="13">
    <source>
        <dbReference type="Proteomes" id="UP000657006"/>
    </source>
</evidence>
<dbReference type="InterPro" id="IPR036640">
    <property type="entry name" value="ABC1_TM_sf"/>
</dbReference>
<keyword evidence="8 9" id="KW-0472">Membrane</keyword>
<dbReference type="GO" id="GO:0005524">
    <property type="term" value="F:ATP binding"/>
    <property type="evidence" value="ECO:0007669"/>
    <property type="project" value="UniProtKB-KW"/>
</dbReference>
<dbReference type="InterPro" id="IPR017871">
    <property type="entry name" value="ABC_transporter-like_CS"/>
</dbReference>
<dbReference type="SUPFAM" id="SSF90123">
    <property type="entry name" value="ABC transporter transmembrane region"/>
    <property type="match status" value="1"/>
</dbReference>
<dbReference type="GO" id="GO:0016887">
    <property type="term" value="F:ATP hydrolysis activity"/>
    <property type="evidence" value="ECO:0007669"/>
    <property type="project" value="InterPro"/>
</dbReference>
<feature type="transmembrane region" description="Helical" evidence="9">
    <location>
        <begin position="193"/>
        <end position="212"/>
    </location>
</feature>
<feature type="transmembrane region" description="Helical" evidence="9">
    <location>
        <begin position="218"/>
        <end position="237"/>
    </location>
</feature>
<evidence type="ECO:0000259" key="10">
    <source>
        <dbReference type="PROSITE" id="PS50893"/>
    </source>
</evidence>
<accession>A0A926DV92</accession>
<evidence type="ECO:0000256" key="8">
    <source>
        <dbReference type="ARBA" id="ARBA00023136"/>
    </source>
</evidence>
<dbReference type="RefSeq" id="WP_177714012.1">
    <property type="nucleotide sequence ID" value="NZ_JACRSQ010000022.1"/>
</dbReference>
<comment type="subcellular location">
    <subcellularLocation>
        <location evidence="1">Cell membrane</location>
        <topology evidence="1">Multi-pass membrane protein</topology>
    </subcellularLocation>
</comment>
<evidence type="ECO:0000313" key="12">
    <source>
        <dbReference type="EMBL" id="MBC8544467.1"/>
    </source>
</evidence>
<dbReference type="PROSITE" id="PS00211">
    <property type="entry name" value="ABC_TRANSPORTER_1"/>
    <property type="match status" value="1"/>
</dbReference>
<dbReference type="InterPro" id="IPR003593">
    <property type="entry name" value="AAA+_ATPase"/>
</dbReference>
<evidence type="ECO:0000256" key="5">
    <source>
        <dbReference type="ARBA" id="ARBA00022741"/>
    </source>
</evidence>
<gene>
    <name evidence="12" type="ORF">H8730_13045</name>
</gene>
<dbReference type="FunFam" id="3.40.50.300:FF:000221">
    <property type="entry name" value="Multidrug ABC transporter ATP-binding protein"/>
    <property type="match status" value="1"/>
</dbReference>
<dbReference type="Proteomes" id="UP000657006">
    <property type="component" value="Unassembled WGS sequence"/>
</dbReference>
<keyword evidence="2" id="KW-0813">Transport</keyword>
<dbReference type="GO" id="GO:0034040">
    <property type="term" value="F:ATPase-coupled lipid transmembrane transporter activity"/>
    <property type="evidence" value="ECO:0007669"/>
    <property type="project" value="TreeGrafter"/>
</dbReference>
<dbReference type="PROSITE" id="PS50893">
    <property type="entry name" value="ABC_TRANSPORTER_2"/>
    <property type="match status" value="1"/>
</dbReference>
<feature type="transmembrane region" description="Helical" evidence="9">
    <location>
        <begin position="100"/>
        <end position="119"/>
    </location>
</feature>
<dbReference type="GO" id="GO:0005886">
    <property type="term" value="C:plasma membrane"/>
    <property type="evidence" value="ECO:0007669"/>
    <property type="project" value="UniProtKB-SubCell"/>
</dbReference>
<name>A0A926DV92_9FIRM</name>
<keyword evidence="5" id="KW-0547">Nucleotide-binding</keyword>
<dbReference type="Gene3D" id="1.20.1560.10">
    <property type="entry name" value="ABC transporter type 1, transmembrane domain"/>
    <property type="match status" value="1"/>
</dbReference>
<feature type="domain" description="ABC transmembrane type-1" evidence="11">
    <location>
        <begin position="1"/>
        <end position="237"/>
    </location>
</feature>
<dbReference type="GO" id="GO:0140359">
    <property type="term" value="F:ABC-type transporter activity"/>
    <property type="evidence" value="ECO:0007669"/>
    <property type="project" value="InterPro"/>
</dbReference>
<dbReference type="EMBL" id="JACRSQ010000022">
    <property type="protein sequence ID" value="MBC8544467.1"/>
    <property type="molecule type" value="Genomic_DNA"/>
</dbReference>
<evidence type="ECO:0000256" key="4">
    <source>
        <dbReference type="ARBA" id="ARBA00022692"/>
    </source>
</evidence>
<keyword evidence="3" id="KW-1003">Cell membrane</keyword>
<keyword evidence="7 9" id="KW-1133">Transmembrane helix</keyword>
<protein>
    <submittedName>
        <fullName evidence="12">ABC transporter ATP-binding protein</fullName>
    </submittedName>
</protein>
<dbReference type="InterPro" id="IPR003439">
    <property type="entry name" value="ABC_transporter-like_ATP-bd"/>
</dbReference>
<dbReference type="InterPro" id="IPR039421">
    <property type="entry name" value="Type_1_exporter"/>
</dbReference>
<feature type="domain" description="ABC transporter" evidence="10">
    <location>
        <begin position="276"/>
        <end position="523"/>
    </location>
</feature>
<evidence type="ECO:0000256" key="6">
    <source>
        <dbReference type="ARBA" id="ARBA00022840"/>
    </source>
</evidence>
<dbReference type="AlphaFoldDB" id="A0A926DV92"/>
<dbReference type="PANTHER" id="PTHR24221:SF646">
    <property type="entry name" value="HAEMOLYSIN SECRETION ATP-BINDING PROTEIN"/>
    <property type="match status" value="1"/>
</dbReference>
<keyword evidence="13" id="KW-1185">Reference proteome</keyword>
<evidence type="ECO:0000256" key="9">
    <source>
        <dbReference type="SAM" id="Phobius"/>
    </source>
</evidence>
<dbReference type="Pfam" id="PF00005">
    <property type="entry name" value="ABC_tran"/>
    <property type="match status" value="1"/>
</dbReference>